<keyword evidence="3" id="KW-1185">Reference proteome</keyword>
<evidence type="ECO:0000313" key="3">
    <source>
        <dbReference type="Proteomes" id="UP000565262"/>
    </source>
</evidence>
<comment type="caution">
    <text evidence="2">The sequence shown here is derived from an EMBL/GenBank/DDBJ whole genome shotgun (WGS) entry which is preliminary data.</text>
</comment>
<dbReference type="InterPro" id="IPR050177">
    <property type="entry name" value="Lipid_A_modif_metabolic_enz"/>
</dbReference>
<dbReference type="PANTHER" id="PTHR43245:SF58">
    <property type="entry name" value="BLL5923 PROTEIN"/>
    <property type="match status" value="1"/>
</dbReference>
<gene>
    <name evidence="2" type="ORF">H4O21_16600</name>
</gene>
<accession>A0A839IUB4</accession>
<dbReference type="EMBL" id="JACJFM010000025">
    <property type="protein sequence ID" value="MBB1488224.1"/>
    <property type="molecule type" value="Genomic_DNA"/>
</dbReference>
<dbReference type="Gene3D" id="3.40.50.720">
    <property type="entry name" value="NAD(P)-binding Rossmann-like Domain"/>
    <property type="match status" value="1"/>
</dbReference>
<evidence type="ECO:0000313" key="2">
    <source>
        <dbReference type="EMBL" id="MBB1488224.1"/>
    </source>
</evidence>
<dbReference type="Proteomes" id="UP000565262">
    <property type="component" value="Unassembled WGS sequence"/>
</dbReference>
<dbReference type="AlphaFoldDB" id="A0A839IUB4"/>
<reference evidence="2 3" key="1">
    <citation type="submission" date="2020-08" db="EMBL/GenBank/DDBJ databases">
        <title>Oceanospirillum sp. nov. isolated from marine sediment.</title>
        <authorList>
            <person name="Ji X."/>
        </authorList>
    </citation>
    <scope>NUCLEOTIDE SEQUENCE [LARGE SCALE GENOMIC DNA]</scope>
    <source>
        <strain evidence="2 3">D5</strain>
    </source>
</reference>
<dbReference type="PANTHER" id="PTHR43245">
    <property type="entry name" value="BIFUNCTIONAL POLYMYXIN RESISTANCE PROTEIN ARNA"/>
    <property type="match status" value="1"/>
</dbReference>
<feature type="domain" description="NAD-dependent epimerase/dehydratase" evidence="1">
    <location>
        <begin position="9"/>
        <end position="226"/>
    </location>
</feature>
<sequence length="332" mass="36642">MKKKAKLRVLLTGSSGFVGNRLYHRLSADGDLHLMTAGRKEDDHPDHFVMPDFDGNTDWSEPLQGVDVVVHCAGRAHVMNEDPVYAREQFNVVNVLATVRLAESAVRSGVKRLIFISSVKVNGEKGCYSPEQTPVPADPYGDSKWIAEQQLVDIAEKTGLEVVIIRPPLVYGPGVRANFRTLMRWVSKGIPLPLAAVRARRSLVYVDNLVDFICFCLQHPDVANETFMVSDGQDLTIGELLSKTAQAMGRSSRLFALPDCLLKLAATMAGKAGIYQRLCEPLSVDISKNRQLGWQPPVTVDQGLTETVRCFLIEPQNTESSGKGNNRKIKAE</sequence>
<dbReference type="RefSeq" id="WP_182809997.1">
    <property type="nucleotide sequence ID" value="NZ_JACJFM010000025.1"/>
</dbReference>
<organism evidence="2 3">
    <name type="scientific">Oceanospirillum sediminis</name>
    <dbReference type="NCBI Taxonomy" id="2760088"/>
    <lineage>
        <taxon>Bacteria</taxon>
        <taxon>Pseudomonadati</taxon>
        <taxon>Pseudomonadota</taxon>
        <taxon>Gammaproteobacteria</taxon>
        <taxon>Oceanospirillales</taxon>
        <taxon>Oceanospirillaceae</taxon>
        <taxon>Oceanospirillum</taxon>
    </lineage>
</organism>
<dbReference type="InterPro" id="IPR036291">
    <property type="entry name" value="NAD(P)-bd_dom_sf"/>
</dbReference>
<protein>
    <submittedName>
        <fullName evidence="2">NAD-dependent epimerase/dehydratase family protein</fullName>
    </submittedName>
</protein>
<evidence type="ECO:0000259" key="1">
    <source>
        <dbReference type="Pfam" id="PF01370"/>
    </source>
</evidence>
<name>A0A839IUB4_9GAMM</name>
<proteinExistence type="predicted"/>
<dbReference type="Pfam" id="PF01370">
    <property type="entry name" value="Epimerase"/>
    <property type="match status" value="1"/>
</dbReference>
<dbReference type="SUPFAM" id="SSF51735">
    <property type="entry name" value="NAD(P)-binding Rossmann-fold domains"/>
    <property type="match status" value="1"/>
</dbReference>
<dbReference type="InterPro" id="IPR001509">
    <property type="entry name" value="Epimerase_deHydtase"/>
</dbReference>